<dbReference type="NCBIfam" id="TIGR01417">
    <property type="entry name" value="PTS_I_fam"/>
    <property type="match status" value="1"/>
</dbReference>
<keyword evidence="11 16" id="KW-0598">Phosphotransferase system</keyword>
<dbReference type="Gene3D" id="3.50.30.10">
    <property type="entry name" value="Phosphohistidine domain"/>
    <property type="match status" value="1"/>
</dbReference>
<evidence type="ECO:0000256" key="10">
    <source>
        <dbReference type="ARBA" id="ARBA00022679"/>
    </source>
</evidence>
<sequence length="538" mass="55949">MAARGMAAEAWHKGRPASPGLVAGPLFVARPMRRGVGVAGSPADEAAKLRGAIAHAMAAIEKLQATASDDAAEILEFQVAMLGDEALAEGAFAAIAEGTAADAAWTAALDVQIAEYAEAADEYFRARASDLSDIRDSVLEHLLGGGSDLPPAGAIYLGEDMLPSRFLSCDWSAGGGIALTGGSPSSHVAMLARARGVPMVVGLKLDLGAQNNASAALLDGEGGRINLAPSAEATLAFQGDVAKASTEAARWEQYLRQAAKTADGERVLTQINVAAPAELDHLDPAICDGIGLVRTEFLFHDQPSLPDEASQFAVYQRIVRWAAGRPVTIRTLDAGGDKPIAGLSMEAESNPFLGLRGIRLSLAYPDIFRVQLRALARAAVAGPLKVMLPMVTVPDEITATAALLDDEVVKLQAAGIPCRRPDLGIMVEVPATALAIERYPAAFFSIGSNDLTQYVTASARDIASVAGLNDTANPAVLRLIGEVAGYGRRAGIDVSLCGDAGGDARLLPLLLNAGVRNVSMAPKMLARAKSVIANWRPS</sequence>
<comment type="caution">
    <text evidence="20">The sequence shown here is derived from an EMBL/GenBank/DDBJ whole genome shotgun (WGS) entry which is preliminary data.</text>
</comment>
<evidence type="ECO:0000256" key="12">
    <source>
        <dbReference type="ARBA" id="ARBA00022723"/>
    </source>
</evidence>
<evidence type="ECO:0000259" key="19">
    <source>
        <dbReference type="Pfam" id="PF05524"/>
    </source>
</evidence>
<dbReference type="InterPro" id="IPR024692">
    <property type="entry name" value="PTS_EI"/>
</dbReference>
<feature type="domain" description="PEP-utilising enzyme C-terminal" evidence="18">
    <location>
        <begin position="249"/>
        <end position="534"/>
    </location>
</feature>
<evidence type="ECO:0000256" key="11">
    <source>
        <dbReference type="ARBA" id="ARBA00022683"/>
    </source>
</evidence>
<dbReference type="InterPro" id="IPR040442">
    <property type="entry name" value="Pyrv_kinase-like_dom_sf"/>
</dbReference>
<evidence type="ECO:0000256" key="3">
    <source>
        <dbReference type="ARBA" id="ARBA00004496"/>
    </source>
</evidence>
<dbReference type="PANTHER" id="PTHR46244:SF6">
    <property type="entry name" value="PHOSPHOENOLPYRUVATE-PROTEIN PHOSPHOTRANSFERASE"/>
    <property type="match status" value="1"/>
</dbReference>
<dbReference type="EC" id="2.7.3.9" evidence="5 16"/>
<protein>
    <recommendedName>
        <fullName evidence="6 16">Phosphoenolpyruvate-protein phosphotransferase</fullName>
        <ecNumber evidence="5 16">2.7.3.9</ecNumber>
    </recommendedName>
    <alternativeName>
        <fullName evidence="15 16">Phosphotransferase system, enzyme I</fullName>
    </alternativeName>
</protein>
<comment type="similarity">
    <text evidence="4 16">Belongs to the PEP-utilizing enzyme family.</text>
</comment>
<dbReference type="SUPFAM" id="SSF47831">
    <property type="entry name" value="Enzyme I of the PEP:sugar phosphotransferase system HPr-binding (sub)domain"/>
    <property type="match status" value="1"/>
</dbReference>
<dbReference type="SUPFAM" id="SSF51621">
    <property type="entry name" value="Phosphoenolpyruvate/pyruvate domain"/>
    <property type="match status" value="1"/>
</dbReference>
<name>A0ABU5E112_9PROT</name>
<dbReference type="Proteomes" id="UP001271769">
    <property type="component" value="Unassembled WGS sequence"/>
</dbReference>
<keyword evidence="12 16" id="KW-0479">Metal-binding</keyword>
<reference evidence="20 21" key="1">
    <citation type="journal article" date="2013" name="Antonie Van Leeuwenhoek">
        <title>Dongia rigui sp. nov., isolated from freshwater of a large wetland in Korea.</title>
        <authorList>
            <person name="Baik K.S."/>
            <person name="Hwang Y.M."/>
            <person name="Choi J.S."/>
            <person name="Kwon J."/>
            <person name="Seong C.N."/>
        </authorList>
    </citation>
    <scope>NUCLEOTIDE SEQUENCE [LARGE SCALE GENOMIC DNA]</scope>
    <source>
        <strain evidence="20 21">04SU4-P</strain>
    </source>
</reference>
<evidence type="ECO:0000313" key="21">
    <source>
        <dbReference type="Proteomes" id="UP001271769"/>
    </source>
</evidence>
<proteinExistence type="inferred from homology"/>
<evidence type="ECO:0000256" key="13">
    <source>
        <dbReference type="ARBA" id="ARBA00022777"/>
    </source>
</evidence>
<accession>A0ABU5E112</accession>
<keyword evidence="8 16" id="KW-0963">Cytoplasm</keyword>
<keyword evidence="10 16" id="KW-0808">Transferase</keyword>
<gene>
    <name evidence="20" type="primary">ptsP</name>
    <name evidence="20" type="ORF">SMD31_14940</name>
</gene>
<evidence type="ECO:0000256" key="7">
    <source>
        <dbReference type="ARBA" id="ARBA00022448"/>
    </source>
</evidence>
<evidence type="ECO:0000256" key="14">
    <source>
        <dbReference type="ARBA" id="ARBA00022842"/>
    </source>
</evidence>
<dbReference type="InterPro" id="IPR006318">
    <property type="entry name" value="PTS_EI-like"/>
</dbReference>
<dbReference type="Pfam" id="PF05524">
    <property type="entry name" value="PEP-utilisers_N"/>
    <property type="match status" value="1"/>
</dbReference>
<dbReference type="InterPro" id="IPR000121">
    <property type="entry name" value="PEP_util_C"/>
</dbReference>
<feature type="domain" description="PEP-utilising enzyme mobile" evidence="17">
    <location>
        <begin position="152"/>
        <end position="223"/>
    </location>
</feature>
<comment type="cofactor">
    <cofactor evidence="2 16">
        <name>Mg(2+)</name>
        <dbReference type="ChEBI" id="CHEBI:18420"/>
    </cofactor>
</comment>
<feature type="domain" description="Phosphotransferase system enzyme I N-terminal" evidence="19">
    <location>
        <begin position="13"/>
        <end position="127"/>
    </location>
</feature>
<evidence type="ECO:0000256" key="5">
    <source>
        <dbReference type="ARBA" id="ARBA00012232"/>
    </source>
</evidence>
<dbReference type="Gene3D" id="3.20.20.60">
    <property type="entry name" value="Phosphoenolpyruvate-binding domains"/>
    <property type="match status" value="1"/>
</dbReference>
<dbReference type="Pfam" id="PF00391">
    <property type="entry name" value="PEP-utilizers"/>
    <property type="match status" value="1"/>
</dbReference>
<evidence type="ECO:0000256" key="6">
    <source>
        <dbReference type="ARBA" id="ARBA00016544"/>
    </source>
</evidence>
<dbReference type="InterPro" id="IPR008279">
    <property type="entry name" value="PEP-util_enz_mobile_dom"/>
</dbReference>
<dbReference type="InterPro" id="IPR015813">
    <property type="entry name" value="Pyrv/PenolPyrv_kinase-like_dom"/>
</dbReference>
<evidence type="ECO:0000256" key="1">
    <source>
        <dbReference type="ARBA" id="ARBA00000683"/>
    </source>
</evidence>
<evidence type="ECO:0000256" key="4">
    <source>
        <dbReference type="ARBA" id="ARBA00007837"/>
    </source>
</evidence>
<keyword evidence="13 16" id="KW-0418">Kinase</keyword>
<dbReference type="PANTHER" id="PTHR46244">
    <property type="entry name" value="PHOSPHOENOLPYRUVATE-PROTEIN PHOSPHOTRANSFERASE"/>
    <property type="match status" value="1"/>
</dbReference>
<keyword evidence="9 16" id="KW-0762">Sugar transport</keyword>
<keyword evidence="14 16" id="KW-0460">Magnesium</keyword>
<keyword evidence="7 16" id="KW-0813">Transport</keyword>
<evidence type="ECO:0000256" key="8">
    <source>
        <dbReference type="ARBA" id="ARBA00022490"/>
    </source>
</evidence>
<dbReference type="PIRSF" id="PIRSF000732">
    <property type="entry name" value="PTS_enzyme_I"/>
    <property type="match status" value="1"/>
</dbReference>
<evidence type="ECO:0000256" key="9">
    <source>
        <dbReference type="ARBA" id="ARBA00022597"/>
    </source>
</evidence>
<dbReference type="InterPro" id="IPR036618">
    <property type="entry name" value="PtsI_HPr-bd_sf"/>
</dbReference>
<keyword evidence="21" id="KW-1185">Reference proteome</keyword>
<evidence type="ECO:0000313" key="20">
    <source>
        <dbReference type="EMBL" id="MDY0873236.1"/>
    </source>
</evidence>
<dbReference type="InterPro" id="IPR036637">
    <property type="entry name" value="Phosphohistidine_dom_sf"/>
</dbReference>
<dbReference type="EMBL" id="JAXCLX010000002">
    <property type="protein sequence ID" value="MDY0873236.1"/>
    <property type="molecule type" value="Genomic_DNA"/>
</dbReference>
<evidence type="ECO:0000256" key="15">
    <source>
        <dbReference type="ARBA" id="ARBA00033235"/>
    </source>
</evidence>
<dbReference type="Gene3D" id="1.10.274.10">
    <property type="entry name" value="PtsI, HPr-binding domain"/>
    <property type="match status" value="1"/>
</dbReference>
<organism evidence="20 21">
    <name type="scientific">Dongia rigui</name>
    <dbReference type="NCBI Taxonomy" id="940149"/>
    <lineage>
        <taxon>Bacteria</taxon>
        <taxon>Pseudomonadati</taxon>
        <taxon>Pseudomonadota</taxon>
        <taxon>Alphaproteobacteria</taxon>
        <taxon>Rhodospirillales</taxon>
        <taxon>Dongiaceae</taxon>
        <taxon>Dongia</taxon>
    </lineage>
</organism>
<dbReference type="SUPFAM" id="SSF52009">
    <property type="entry name" value="Phosphohistidine domain"/>
    <property type="match status" value="1"/>
</dbReference>
<evidence type="ECO:0000256" key="2">
    <source>
        <dbReference type="ARBA" id="ARBA00001946"/>
    </source>
</evidence>
<comment type="catalytic activity">
    <reaction evidence="1 16">
        <text>L-histidyl-[protein] + phosphoenolpyruvate = N(pros)-phospho-L-histidyl-[protein] + pyruvate</text>
        <dbReference type="Rhea" id="RHEA:23880"/>
        <dbReference type="Rhea" id="RHEA-COMP:9745"/>
        <dbReference type="Rhea" id="RHEA-COMP:9746"/>
        <dbReference type="ChEBI" id="CHEBI:15361"/>
        <dbReference type="ChEBI" id="CHEBI:29979"/>
        <dbReference type="ChEBI" id="CHEBI:58702"/>
        <dbReference type="ChEBI" id="CHEBI:64837"/>
        <dbReference type="EC" id="2.7.3.9"/>
    </reaction>
</comment>
<comment type="subcellular location">
    <subcellularLocation>
        <location evidence="3 16">Cytoplasm</location>
    </subcellularLocation>
</comment>
<dbReference type="InterPro" id="IPR008731">
    <property type="entry name" value="PTS_EIN"/>
</dbReference>
<dbReference type="PRINTS" id="PR01736">
    <property type="entry name" value="PHPHTRNFRASE"/>
</dbReference>
<dbReference type="Pfam" id="PF02896">
    <property type="entry name" value="PEP-utilizers_C"/>
    <property type="match status" value="1"/>
</dbReference>
<dbReference type="GO" id="GO:0008965">
    <property type="term" value="F:phosphoenolpyruvate-protein phosphotransferase activity"/>
    <property type="evidence" value="ECO:0007669"/>
    <property type="project" value="UniProtKB-EC"/>
</dbReference>
<evidence type="ECO:0000259" key="17">
    <source>
        <dbReference type="Pfam" id="PF00391"/>
    </source>
</evidence>
<comment type="function">
    <text evidence="16">General (non sugar-specific) component of the phosphoenolpyruvate-dependent sugar phosphotransferase system (sugar PTS). This major carbohydrate active-transport system catalyzes the phosphorylation of incoming sugar substrates concomitantly with their translocation across the cell membrane. Enzyme I transfers the phosphoryl group from phosphoenolpyruvate (PEP) to the phosphoryl carrier protein (HPr).</text>
</comment>
<evidence type="ECO:0000256" key="16">
    <source>
        <dbReference type="PIRNR" id="PIRNR000732"/>
    </source>
</evidence>
<evidence type="ECO:0000259" key="18">
    <source>
        <dbReference type="Pfam" id="PF02896"/>
    </source>
</evidence>
<dbReference type="InterPro" id="IPR050499">
    <property type="entry name" value="PEP-utilizing_PTS_enzyme"/>
</dbReference>